<name>A0AA38GBE3_TAXCH</name>
<comment type="caution">
    <text evidence="2">The sequence shown here is derived from an EMBL/GenBank/DDBJ whole genome shotgun (WGS) entry which is preliminary data.</text>
</comment>
<evidence type="ECO:0000256" key="1">
    <source>
        <dbReference type="SAM" id="MobiDB-lite"/>
    </source>
</evidence>
<feature type="region of interest" description="Disordered" evidence="1">
    <location>
        <begin position="1"/>
        <end position="82"/>
    </location>
</feature>
<sequence>MREMSEPAEISTRSPKAIGTRRTKGPEPAEPAETSQVSLKKVEQAGQKYPNRPNRPKLSQEVQNQKGRPGWMDAKYAEDPAGPRTIEKLPRVLIGVK</sequence>
<keyword evidence="3" id="KW-1185">Reference proteome</keyword>
<evidence type="ECO:0000313" key="2">
    <source>
        <dbReference type="EMBL" id="KAH9318428.1"/>
    </source>
</evidence>
<gene>
    <name evidence="2" type="ORF">KI387_020197</name>
</gene>
<evidence type="ECO:0000313" key="3">
    <source>
        <dbReference type="Proteomes" id="UP000824469"/>
    </source>
</evidence>
<accession>A0AA38GBE3</accession>
<dbReference type="Proteomes" id="UP000824469">
    <property type="component" value="Unassembled WGS sequence"/>
</dbReference>
<protein>
    <submittedName>
        <fullName evidence="2">Uncharacterized protein</fullName>
    </submittedName>
</protein>
<reference evidence="2 3" key="1">
    <citation type="journal article" date="2021" name="Nat. Plants">
        <title>The Taxus genome provides insights into paclitaxel biosynthesis.</title>
        <authorList>
            <person name="Xiong X."/>
            <person name="Gou J."/>
            <person name="Liao Q."/>
            <person name="Li Y."/>
            <person name="Zhou Q."/>
            <person name="Bi G."/>
            <person name="Li C."/>
            <person name="Du R."/>
            <person name="Wang X."/>
            <person name="Sun T."/>
            <person name="Guo L."/>
            <person name="Liang H."/>
            <person name="Lu P."/>
            <person name="Wu Y."/>
            <person name="Zhang Z."/>
            <person name="Ro D.K."/>
            <person name="Shang Y."/>
            <person name="Huang S."/>
            <person name="Yan J."/>
        </authorList>
    </citation>
    <scope>NUCLEOTIDE SEQUENCE [LARGE SCALE GENOMIC DNA]</scope>
    <source>
        <strain evidence="2">Ta-2019</strain>
    </source>
</reference>
<dbReference type="AlphaFoldDB" id="A0AA38GBE3"/>
<feature type="non-terminal residue" evidence="2">
    <location>
        <position position="97"/>
    </location>
</feature>
<dbReference type="EMBL" id="JAHRHJ020000004">
    <property type="protein sequence ID" value="KAH9318428.1"/>
    <property type="molecule type" value="Genomic_DNA"/>
</dbReference>
<organism evidence="2 3">
    <name type="scientific">Taxus chinensis</name>
    <name type="common">Chinese yew</name>
    <name type="synonym">Taxus wallichiana var. chinensis</name>
    <dbReference type="NCBI Taxonomy" id="29808"/>
    <lineage>
        <taxon>Eukaryota</taxon>
        <taxon>Viridiplantae</taxon>
        <taxon>Streptophyta</taxon>
        <taxon>Embryophyta</taxon>
        <taxon>Tracheophyta</taxon>
        <taxon>Spermatophyta</taxon>
        <taxon>Pinopsida</taxon>
        <taxon>Pinidae</taxon>
        <taxon>Conifers II</taxon>
        <taxon>Cupressales</taxon>
        <taxon>Taxaceae</taxon>
        <taxon>Taxus</taxon>
    </lineage>
</organism>
<proteinExistence type="predicted"/>